<evidence type="ECO:0000256" key="4">
    <source>
        <dbReference type="ARBA" id="ARBA00022771"/>
    </source>
</evidence>
<name>A0A6P7F5C2_DIAVI</name>
<dbReference type="GO" id="GO:0008270">
    <property type="term" value="F:zinc ion binding"/>
    <property type="evidence" value="ECO:0007669"/>
    <property type="project" value="UniProtKB-KW"/>
</dbReference>
<keyword evidence="8" id="KW-0539">Nucleus</keyword>
<dbReference type="PANTHER" id="PTHR16515">
    <property type="entry name" value="PR DOMAIN ZINC FINGER PROTEIN"/>
    <property type="match status" value="1"/>
</dbReference>
<dbReference type="InterPro" id="IPR046341">
    <property type="entry name" value="SET_dom_sf"/>
</dbReference>
<keyword evidence="4" id="KW-0863">Zinc-finger</keyword>
<dbReference type="GO" id="GO:0005634">
    <property type="term" value="C:nucleus"/>
    <property type="evidence" value="ECO:0007669"/>
    <property type="project" value="UniProtKB-SubCell"/>
</dbReference>
<dbReference type="PROSITE" id="PS50280">
    <property type="entry name" value="SET"/>
    <property type="match status" value="1"/>
</dbReference>
<evidence type="ECO:0000313" key="10">
    <source>
        <dbReference type="RefSeq" id="XP_028128953.1"/>
    </source>
</evidence>
<reference evidence="10" key="1">
    <citation type="submission" date="2025-08" db="UniProtKB">
        <authorList>
            <consortium name="RefSeq"/>
        </authorList>
    </citation>
    <scope>IDENTIFICATION</scope>
    <source>
        <tissue evidence="10">Whole insect</tissue>
    </source>
</reference>
<evidence type="ECO:0000256" key="5">
    <source>
        <dbReference type="ARBA" id="ARBA00022833"/>
    </source>
</evidence>
<dbReference type="OrthoDB" id="6773935at2759"/>
<gene>
    <name evidence="10" type="primary">LOC114325174</name>
</gene>
<dbReference type="GO" id="GO:0010468">
    <property type="term" value="P:regulation of gene expression"/>
    <property type="evidence" value="ECO:0007669"/>
    <property type="project" value="TreeGrafter"/>
</dbReference>
<dbReference type="InParanoid" id="A0A6P7F5C2"/>
<sequence>MLDNKKAQKYPRRNITQKNYYEGEEPANDRYVYCDTCKEDYVDFCSNCGALVVLEDTPIRMGVEMRAKKTVPKGILEVQPSKIHGLGVIALRCIQKGVRLGPYQGQITRVDSTTGYAWKLKDGRLVDASDETTSNYLRYVNCARNVCEQNVIAFQYRGQLYYRTSKIISKGEELLVYYGRSYARELGIDPKKYFEPPEEKSQPIFFTCQYCYIGLSTEYFRKSHQIRCQFHPKRSIVCDTSFVCQYCKYNLTTKEVLDAHEKRCSQKKQM</sequence>
<dbReference type="PANTHER" id="PTHR16515:SF66">
    <property type="entry name" value="C2H2-TYPE DOMAIN-CONTAINING PROTEIN"/>
    <property type="match status" value="1"/>
</dbReference>
<dbReference type="RefSeq" id="XP_028128953.1">
    <property type="nucleotide sequence ID" value="XM_028273152.1"/>
</dbReference>
<evidence type="ECO:0000256" key="6">
    <source>
        <dbReference type="ARBA" id="ARBA00023015"/>
    </source>
</evidence>
<feature type="domain" description="SET" evidence="9">
    <location>
        <begin position="74"/>
        <end position="179"/>
    </location>
</feature>
<evidence type="ECO:0000256" key="8">
    <source>
        <dbReference type="ARBA" id="ARBA00023242"/>
    </source>
</evidence>
<dbReference type="InterPro" id="IPR001214">
    <property type="entry name" value="SET_dom"/>
</dbReference>
<keyword evidence="7" id="KW-0804">Transcription</keyword>
<proteinExistence type="predicted"/>
<keyword evidence="6" id="KW-0805">Transcription regulation</keyword>
<evidence type="ECO:0000256" key="7">
    <source>
        <dbReference type="ARBA" id="ARBA00023163"/>
    </source>
</evidence>
<dbReference type="InterPro" id="IPR050331">
    <property type="entry name" value="Zinc_finger"/>
</dbReference>
<dbReference type="AlphaFoldDB" id="A0A6P7F5C2"/>
<protein>
    <submittedName>
        <fullName evidence="10">Histone-lysine N-methyltransferase PRDM9-like</fullName>
    </submittedName>
</protein>
<dbReference type="Pfam" id="PF21549">
    <property type="entry name" value="PRDM2_PR"/>
    <property type="match status" value="1"/>
</dbReference>
<keyword evidence="2" id="KW-0479">Metal-binding</keyword>
<keyword evidence="3" id="KW-0677">Repeat</keyword>
<dbReference type="SUPFAM" id="SSF82199">
    <property type="entry name" value="SET domain"/>
    <property type="match status" value="1"/>
</dbReference>
<evidence type="ECO:0000256" key="2">
    <source>
        <dbReference type="ARBA" id="ARBA00022723"/>
    </source>
</evidence>
<accession>A0A6P7F5C2</accession>
<dbReference type="GO" id="GO:0008276">
    <property type="term" value="F:protein methyltransferase activity"/>
    <property type="evidence" value="ECO:0007669"/>
    <property type="project" value="UniProtKB-ARBA"/>
</dbReference>
<evidence type="ECO:0000256" key="1">
    <source>
        <dbReference type="ARBA" id="ARBA00004123"/>
    </source>
</evidence>
<comment type="subcellular location">
    <subcellularLocation>
        <location evidence="1">Nucleus</location>
    </subcellularLocation>
</comment>
<dbReference type="GO" id="GO:0008757">
    <property type="term" value="F:S-adenosylmethionine-dependent methyltransferase activity"/>
    <property type="evidence" value="ECO:0007669"/>
    <property type="project" value="UniProtKB-ARBA"/>
</dbReference>
<evidence type="ECO:0000259" key="9">
    <source>
        <dbReference type="PROSITE" id="PS50280"/>
    </source>
</evidence>
<dbReference type="GO" id="GO:0008170">
    <property type="term" value="F:N-methyltransferase activity"/>
    <property type="evidence" value="ECO:0007669"/>
    <property type="project" value="UniProtKB-ARBA"/>
</dbReference>
<dbReference type="SMART" id="SM00317">
    <property type="entry name" value="SET"/>
    <property type="match status" value="1"/>
</dbReference>
<keyword evidence="5" id="KW-0862">Zinc</keyword>
<organism evidence="10">
    <name type="scientific">Diabrotica virgifera virgifera</name>
    <name type="common">western corn rootworm</name>
    <dbReference type="NCBI Taxonomy" id="50390"/>
    <lineage>
        <taxon>Eukaryota</taxon>
        <taxon>Metazoa</taxon>
        <taxon>Ecdysozoa</taxon>
        <taxon>Arthropoda</taxon>
        <taxon>Hexapoda</taxon>
        <taxon>Insecta</taxon>
        <taxon>Pterygota</taxon>
        <taxon>Neoptera</taxon>
        <taxon>Endopterygota</taxon>
        <taxon>Coleoptera</taxon>
        <taxon>Polyphaga</taxon>
        <taxon>Cucujiformia</taxon>
        <taxon>Chrysomeloidea</taxon>
        <taxon>Chrysomelidae</taxon>
        <taxon>Galerucinae</taxon>
        <taxon>Diabroticina</taxon>
        <taxon>Diabroticites</taxon>
        <taxon>Diabrotica</taxon>
    </lineage>
</organism>
<evidence type="ECO:0000256" key="3">
    <source>
        <dbReference type="ARBA" id="ARBA00022737"/>
    </source>
</evidence>
<dbReference type="Gene3D" id="2.170.270.10">
    <property type="entry name" value="SET domain"/>
    <property type="match status" value="1"/>
</dbReference>